<keyword evidence="1" id="KW-1133">Transmembrane helix</keyword>
<keyword evidence="3" id="KW-1185">Reference proteome</keyword>
<protein>
    <recommendedName>
        <fullName evidence="4">Phosphatidate cytidylyltransferase</fullName>
    </recommendedName>
</protein>
<feature type="transmembrane region" description="Helical" evidence="1">
    <location>
        <begin position="20"/>
        <end position="51"/>
    </location>
</feature>
<dbReference type="AlphaFoldDB" id="A0A7W7Y6X4"/>
<evidence type="ECO:0000313" key="2">
    <source>
        <dbReference type="EMBL" id="MBB5030719.1"/>
    </source>
</evidence>
<gene>
    <name evidence="2" type="ORF">HNQ65_000273</name>
</gene>
<sequence length="99" mass="11023">MDENEIPRSNPRATGRWWKIWLATTLILPAVVGALGSLFGEVFGFFIFALGLADLMVHEWACKKLAPPKSWLYFFLMFGGGVLIVSSFYSGCLVGRTHP</sequence>
<dbReference type="RefSeq" id="WP_184337620.1">
    <property type="nucleotide sequence ID" value="NZ_JACHIG010000001.1"/>
</dbReference>
<evidence type="ECO:0008006" key="4">
    <source>
        <dbReference type="Google" id="ProtNLM"/>
    </source>
</evidence>
<keyword evidence="1" id="KW-0472">Membrane</keyword>
<evidence type="ECO:0000313" key="3">
    <source>
        <dbReference type="Proteomes" id="UP000590740"/>
    </source>
</evidence>
<comment type="caution">
    <text evidence="2">The sequence shown here is derived from an EMBL/GenBank/DDBJ whole genome shotgun (WGS) entry which is preliminary data.</text>
</comment>
<organism evidence="2 3">
    <name type="scientific">Prosthecobacter vanneervenii</name>
    <dbReference type="NCBI Taxonomy" id="48466"/>
    <lineage>
        <taxon>Bacteria</taxon>
        <taxon>Pseudomonadati</taxon>
        <taxon>Verrucomicrobiota</taxon>
        <taxon>Verrucomicrobiia</taxon>
        <taxon>Verrucomicrobiales</taxon>
        <taxon>Verrucomicrobiaceae</taxon>
        <taxon>Prosthecobacter</taxon>
    </lineage>
</organism>
<reference evidence="2 3" key="1">
    <citation type="submission" date="2020-08" db="EMBL/GenBank/DDBJ databases">
        <title>Genomic Encyclopedia of Type Strains, Phase IV (KMG-IV): sequencing the most valuable type-strain genomes for metagenomic binning, comparative biology and taxonomic classification.</title>
        <authorList>
            <person name="Goeker M."/>
        </authorList>
    </citation>
    <scope>NUCLEOTIDE SEQUENCE [LARGE SCALE GENOMIC DNA]</scope>
    <source>
        <strain evidence="2 3">DSM 12252</strain>
    </source>
</reference>
<proteinExistence type="predicted"/>
<name>A0A7W7Y6X4_9BACT</name>
<keyword evidence="1" id="KW-0812">Transmembrane</keyword>
<dbReference type="EMBL" id="JACHIG010000001">
    <property type="protein sequence ID" value="MBB5030719.1"/>
    <property type="molecule type" value="Genomic_DNA"/>
</dbReference>
<accession>A0A7W7Y6X4</accession>
<dbReference type="Proteomes" id="UP000590740">
    <property type="component" value="Unassembled WGS sequence"/>
</dbReference>
<feature type="transmembrane region" description="Helical" evidence="1">
    <location>
        <begin position="71"/>
        <end position="94"/>
    </location>
</feature>
<evidence type="ECO:0000256" key="1">
    <source>
        <dbReference type="SAM" id="Phobius"/>
    </source>
</evidence>